<evidence type="ECO:0000256" key="2">
    <source>
        <dbReference type="SAM" id="Phobius"/>
    </source>
</evidence>
<keyword evidence="4" id="KW-1185">Reference proteome</keyword>
<protein>
    <submittedName>
        <fullName evidence="3">Uncharacterized protein</fullName>
    </submittedName>
</protein>
<feature type="transmembrane region" description="Helical" evidence="2">
    <location>
        <begin position="17"/>
        <end position="40"/>
    </location>
</feature>
<proteinExistence type="predicted"/>
<evidence type="ECO:0000256" key="1">
    <source>
        <dbReference type="SAM" id="MobiDB-lite"/>
    </source>
</evidence>
<keyword evidence="2" id="KW-1133">Transmembrane helix</keyword>
<accession>A0A5B7CHU9</accession>
<comment type="caution">
    <text evidence="3">The sequence shown here is derived from an EMBL/GenBank/DDBJ whole genome shotgun (WGS) entry which is preliminary data.</text>
</comment>
<dbReference type="Proteomes" id="UP000324222">
    <property type="component" value="Unassembled WGS sequence"/>
</dbReference>
<evidence type="ECO:0000313" key="4">
    <source>
        <dbReference type="Proteomes" id="UP000324222"/>
    </source>
</evidence>
<keyword evidence="2" id="KW-0472">Membrane</keyword>
<gene>
    <name evidence="3" type="ORF">E2C01_001380</name>
</gene>
<sequence length="91" mass="10040">MTDLSIVEERESVCECMFVLAVIVFWMDVLCGVLLLLLLVTCGETENIPRLTGNSLGSLSHFEHLFITSRNQNSSHTTSTLTTTSETSLTT</sequence>
<organism evidence="3 4">
    <name type="scientific">Portunus trituberculatus</name>
    <name type="common">Swimming crab</name>
    <name type="synonym">Neptunus trituberculatus</name>
    <dbReference type="NCBI Taxonomy" id="210409"/>
    <lineage>
        <taxon>Eukaryota</taxon>
        <taxon>Metazoa</taxon>
        <taxon>Ecdysozoa</taxon>
        <taxon>Arthropoda</taxon>
        <taxon>Crustacea</taxon>
        <taxon>Multicrustacea</taxon>
        <taxon>Malacostraca</taxon>
        <taxon>Eumalacostraca</taxon>
        <taxon>Eucarida</taxon>
        <taxon>Decapoda</taxon>
        <taxon>Pleocyemata</taxon>
        <taxon>Brachyura</taxon>
        <taxon>Eubrachyura</taxon>
        <taxon>Portunoidea</taxon>
        <taxon>Portunidae</taxon>
        <taxon>Portuninae</taxon>
        <taxon>Portunus</taxon>
    </lineage>
</organism>
<name>A0A5B7CHU9_PORTR</name>
<dbReference type="EMBL" id="VSRR010000044">
    <property type="protein sequence ID" value="MPC08788.1"/>
    <property type="molecule type" value="Genomic_DNA"/>
</dbReference>
<feature type="compositionally biased region" description="Low complexity" evidence="1">
    <location>
        <begin position="74"/>
        <end position="91"/>
    </location>
</feature>
<evidence type="ECO:0000313" key="3">
    <source>
        <dbReference type="EMBL" id="MPC08788.1"/>
    </source>
</evidence>
<dbReference type="AlphaFoldDB" id="A0A5B7CHU9"/>
<feature type="region of interest" description="Disordered" evidence="1">
    <location>
        <begin position="71"/>
        <end position="91"/>
    </location>
</feature>
<keyword evidence="2" id="KW-0812">Transmembrane</keyword>
<reference evidence="3 4" key="1">
    <citation type="submission" date="2019-05" db="EMBL/GenBank/DDBJ databases">
        <title>Another draft genome of Portunus trituberculatus and its Hox gene families provides insights of decapod evolution.</title>
        <authorList>
            <person name="Jeong J.-H."/>
            <person name="Song I."/>
            <person name="Kim S."/>
            <person name="Choi T."/>
            <person name="Kim D."/>
            <person name="Ryu S."/>
            <person name="Kim W."/>
        </authorList>
    </citation>
    <scope>NUCLEOTIDE SEQUENCE [LARGE SCALE GENOMIC DNA]</scope>
    <source>
        <tissue evidence="3">Muscle</tissue>
    </source>
</reference>